<evidence type="ECO:0000256" key="8">
    <source>
        <dbReference type="ARBA" id="ARBA00022618"/>
    </source>
</evidence>
<keyword evidence="15 19" id="KW-0131">Cell cycle</keyword>
<proteinExistence type="inferred from homology"/>
<dbReference type="InterPro" id="IPR016167">
    <property type="entry name" value="FAD-bd_PCMH_sub1"/>
</dbReference>
<dbReference type="PANTHER" id="PTHR21071">
    <property type="entry name" value="UDP-N-ACETYLENOLPYRUVOYLGLUCOSAMINE REDUCTASE"/>
    <property type="match status" value="1"/>
</dbReference>
<keyword evidence="11 19" id="KW-0521">NADP</keyword>
<dbReference type="Pfam" id="PF01565">
    <property type="entry name" value="FAD_binding_4"/>
    <property type="match status" value="1"/>
</dbReference>
<dbReference type="Gene3D" id="3.30.43.10">
    <property type="entry name" value="Uridine Diphospho-n-acetylenolpyruvylglucosamine Reductase, domain 2"/>
    <property type="match status" value="1"/>
</dbReference>
<evidence type="ECO:0000256" key="6">
    <source>
        <dbReference type="ARBA" id="ARBA00015188"/>
    </source>
</evidence>
<keyword evidence="16 19" id="KW-0961">Cell wall biogenesis/degradation</keyword>
<dbReference type="InterPro" id="IPR036635">
    <property type="entry name" value="MurB_C_sf"/>
</dbReference>
<feature type="compositionally biased region" description="Low complexity" evidence="20">
    <location>
        <begin position="12"/>
        <end position="36"/>
    </location>
</feature>
<comment type="pathway">
    <text evidence="4 19">Cell wall biogenesis; peptidoglycan biosynthesis.</text>
</comment>
<dbReference type="GO" id="GO:0071949">
    <property type="term" value="F:FAD binding"/>
    <property type="evidence" value="ECO:0007669"/>
    <property type="project" value="InterPro"/>
</dbReference>
<keyword evidence="7 19" id="KW-0963">Cytoplasm</keyword>
<reference evidence="22 23" key="1">
    <citation type="submission" date="2016-10" db="EMBL/GenBank/DDBJ databases">
        <authorList>
            <person name="de Groot N.N."/>
        </authorList>
    </citation>
    <scope>NUCLEOTIDE SEQUENCE [LARGE SCALE GENOMIC DNA]</scope>
    <source>
        <strain evidence="22 23">CGMCC 1.11030</strain>
    </source>
</reference>
<dbReference type="InterPro" id="IPR036318">
    <property type="entry name" value="FAD-bd_PCMH-like_sf"/>
</dbReference>
<evidence type="ECO:0000256" key="18">
    <source>
        <dbReference type="ARBA" id="ARBA00048914"/>
    </source>
</evidence>
<evidence type="ECO:0000256" key="20">
    <source>
        <dbReference type="SAM" id="MobiDB-lite"/>
    </source>
</evidence>
<dbReference type="InterPro" id="IPR003170">
    <property type="entry name" value="MurB"/>
</dbReference>
<evidence type="ECO:0000256" key="10">
    <source>
        <dbReference type="ARBA" id="ARBA00022827"/>
    </source>
</evidence>
<evidence type="ECO:0000256" key="4">
    <source>
        <dbReference type="ARBA" id="ARBA00004752"/>
    </source>
</evidence>
<evidence type="ECO:0000259" key="21">
    <source>
        <dbReference type="PROSITE" id="PS51387"/>
    </source>
</evidence>
<dbReference type="GO" id="GO:0008360">
    <property type="term" value="P:regulation of cell shape"/>
    <property type="evidence" value="ECO:0007669"/>
    <property type="project" value="UniProtKB-KW"/>
</dbReference>
<sequence length="367" mass="37394">MTTQDAASRGSATAEPATAGPGAAEPATAGARAGEPAAAAAGAPGAGAAIPARLDGAALAARLPQARGRLASMRPLADLCWLRVGGPAEALFQPEDVGDLAAFLAALPADVPVTPLGVGSNLIVRDGGLPGVAIRLGRAFMGAEVLDGARLRVGAGLLDSRAAMAAAEAGIAGLEFLRTIPGAIGGAIRMNAGCYGSYTADVVEQVVAVDRQGRTRRLSGAEIGFAYRACDLPEDWVIVEAVLRGAPGEPAAIRAKMDDFLARREASQPTRERTAGSTFRNPAGYSSTGEAGDPMDLKAWSLIDRAGMRGARRGGAQISELHSNFLINAGGATAADLEGLGEEVRDKVRAAFGIELEWEVKRIGLPG</sequence>
<dbReference type="SUPFAM" id="SSF56194">
    <property type="entry name" value="Uridine diphospho-N-Acetylenolpyruvylglucosamine reductase, MurB, C-terminal domain"/>
    <property type="match status" value="1"/>
</dbReference>
<dbReference type="Proteomes" id="UP000199377">
    <property type="component" value="Unassembled WGS sequence"/>
</dbReference>
<evidence type="ECO:0000256" key="14">
    <source>
        <dbReference type="ARBA" id="ARBA00023002"/>
    </source>
</evidence>
<keyword evidence="10 19" id="KW-0274">FAD</keyword>
<keyword evidence="8 19" id="KW-0132">Cell division</keyword>
<feature type="domain" description="FAD-binding PCMH-type" evidence="21">
    <location>
        <begin position="83"/>
        <end position="248"/>
    </location>
</feature>
<dbReference type="Gene3D" id="3.30.465.10">
    <property type="match status" value="1"/>
</dbReference>
<evidence type="ECO:0000256" key="16">
    <source>
        <dbReference type="ARBA" id="ARBA00023316"/>
    </source>
</evidence>
<keyword evidence="23" id="KW-1185">Reference proteome</keyword>
<keyword evidence="13 19" id="KW-0573">Peptidoglycan synthesis</keyword>
<comment type="function">
    <text evidence="2 19">Cell wall formation.</text>
</comment>
<dbReference type="AlphaFoldDB" id="A0A1I3CU80"/>
<dbReference type="EMBL" id="FOQH01000002">
    <property type="protein sequence ID" value="SFH77781.1"/>
    <property type="molecule type" value="Genomic_DNA"/>
</dbReference>
<evidence type="ECO:0000256" key="9">
    <source>
        <dbReference type="ARBA" id="ARBA00022630"/>
    </source>
</evidence>
<dbReference type="GO" id="GO:0071555">
    <property type="term" value="P:cell wall organization"/>
    <property type="evidence" value="ECO:0007669"/>
    <property type="project" value="UniProtKB-KW"/>
</dbReference>
<evidence type="ECO:0000256" key="2">
    <source>
        <dbReference type="ARBA" id="ARBA00003921"/>
    </source>
</evidence>
<dbReference type="GO" id="GO:0008762">
    <property type="term" value="F:UDP-N-acetylmuramate dehydrogenase activity"/>
    <property type="evidence" value="ECO:0007669"/>
    <property type="project" value="UniProtKB-UniRule"/>
</dbReference>
<evidence type="ECO:0000256" key="5">
    <source>
        <dbReference type="ARBA" id="ARBA00012518"/>
    </source>
</evidence>
<comment type="subcellular location">
    <subcellularLocation>
        <location evidence="3 19">Cytoplasm</location>
    </subcellularLocation>
</comment>
<dbReference type="InterPro" id="IPR006094">
    <property type="entry name" value="Oxid_FAD_bind_N"/>
</dbReference>
<feature type="compositionally biased region" description="Basic and acidic residues" evidence="20">
    <location>
        <begin position="265"/>
        <end position="274"/>
    </location>
</feature>
<dbReference type="Pfam" id="PF02873">
    <property type="entry name" value="MurB_C"/>
    <property type="match status" value="1"/>
</dbReference>
<evidence type="ECO:0000256" key="15">
    <source>
        <dbReference type="ARBA" id="ARBA00023306"/>
    </source>
</evidence>
<accession>A0A1I3CU80</accession>
<evidence type="ECO:0000313" key="23">
    <source>
        <dbReference type="Proteomes" id="UP000199377"/>
    </source>
</evidence>
<dbReference type="GO" id="GO:0005829">
    <property type="term" value="C:cytosol"/>
    <property type="evidence" value="ECO:0007669"/>
    <property type="project" value="TreeGrafter"/>
</dbReference>
<comment type="similarity">
    <text evidence="19">Belongs to the MurB family.</text>
</comment>
<dbReference type="EC" id="1.3.1.98" evidence="5 19"/>
<feature type="active site" description="Proton donor" evidence="19">
    <location>
        <position position="277"/>
    </location>
</feature>
<dbReference type="SUPFAM" id="SSF56176">
    <property type="entry name" value="FAD-binding/transporter-associated domain-like"/>
    <property type="match status" value="1"/>
</dbReference>
<keyword evidence="12 19" id="KW-0133">Cell shape</keyword>
<name>A0A1I3CU80_9RHOB</name>
<evidence type="ECO:0000256" key="11">
    <source>
        <dbReference type="ARBA" id="ARBA00022857"/>
    </source>
</evidence>
<evidence type="ECO:0000256" key="13">
    <source>
        <dbReference type="ARBA" id="ARBA00022984"/>
    </source>
</evidence>
<feature type="active site" evidence="19">
    <location>
        <position position="228"/>
    </location>
</feature>
<evidence type="ECO:0000256" key="3">
    <source>
        <dbReference type="ARBA" id="ARBA00004496"/>
    </source>
</evidence>
<feature type="active site" evidence="19">
    <location>
        <position position="359"/>
    </location>
</feature>
<protein>
    <recommendedName>
        <fullName evidence="6 19">UDP-N-acetylenolpyruvoylglucosamine reductase</fullName>
        <ecNumber evidence="5 19">1.3.1.98</ecNumber>
    </recommendedName>
    <alternativeName>
        <fullName evidence="17 19">UDP-N-acetylmuramate dehydrogenase</fullName>
    </alternativeName>
</protein>
<dbReference type="NCBIfam" id="NF010480">
    <property type="entry name" value="PRK13905.1"/>
    <property type="match status" value="1"/>
</dbReference>
<evidence type="ECO:0000256" key="7">
    <source>
        <dbReference type="ARBA" id="ARBA00022490"/>
    </source>
</evidence>
<comment type="cofactor">
    <cofactor evidence="1 19">
        <name>FAD</name>
        <dbReference type="ChEBI" id="CHEBI:57692"/>
    </cofactor>
</comment>
<dbReference type="InterPro" id="IPR016166">
    <property type="entry name" value="FAD-bd_PCMH"/>
</dbReference>
<feature type="compositionally biased region" description="Polar residues" evidence="20">
    <location>
        <begin position="275"/>
        <end position="289"/>
    </location>
</feature>
<dbReference type="STRING" id="1114924.SAMN05216258_102201"/>
<dbReference type="GO" id="GO:0009252">
    <property type="term" value="P:peptidoglycan biosynthetic process"/>
    <property type="evidence" value="ECO:0007669"/>
    <property type="project" value="UniProtKB-UniRule"/>
</dbReference>
<dbReference type="HAMAP" id="MF_00037">
    <property type="entry name" value="MurB"/>
    <property type="match status" value="1"/>
</dbReference>
<dbReference type="InterPro" id="IPR011601">
    <property type="entry name" value="MurB_C"/>
</dbReference>
<gene>
    <name evidence="19" type="primary">murB</name>
    <name evidence="22" type="ORF">SAMN05216258_102201</name>
</gene>
<evidence type="ECO:0000256" key="19">
    <source>
        <dbReference type="HAMAP-Rule" id="MF_00037"/>
    </source>
</evidence>
<feature type="region of interest" description="Disordered" evidence="20">
    <location>
        <begin position="1"/>
        <end position="36"/>
    </location>
</feature>
<keyword evidence="14 19" id="KW-0560">Oxidoreductase</keyword>
<dbReference type="PROSITE" id="PS51387">
    <property type="entry name" value="FAD_PCMH"/>
    <property type="match status" value="1"/>
</dbReference>
<comment type="catalytic activity">
    <reaction evidence="18 19">
        <text>UDP-N-acetyl-alpha-D-muramate + NADP(+) = UDP-N-acetyl-3-O-(1-carboxyvinyl)-alpha-D-glucosamine + NADPH + H(+)</text>
        <dbReference type="Rhea" id="RHEA:12248"/>
        <dbReference type="ChEBI" id="CHEBI:15378"/>
        <dbReference type="ChEBI" id="CHEBI:57783"/>
        <dbReference type="ChEBI" id="CHEBI:58349"/>
        <dbReference type="ChEBI" id="CHEBI:68483"/>
        <dbReference type="ChEBI" id="CHEBI:70757"/>
        <dbReference type="EC" id="1.3.1.98"/>
    </reaction>
</comment>
<dbReference type="NCBIfam" id="TIGR00179">
    <property type="entry name" value="murB"/>
    <property type="match status" value="1"/>
</dbReference>
<dbReference type="PANTHER" id="PTHR21071:SF4">
    <property type="entry name" value="UDP-N-ACETYLENOLPYRUVOYLGLUCOSAMINE REDUCTASE"/>
    <property type="match status" value="1"/>
</dbReference>
<feature type="region of interest" description="Disordered" evidence="20">
    <location>
        <begin position="265"/>
        <end position="292"/>
    </location>
</feature>
<dbReference type="GO" id="GO:0051301">
    <property type="term" value="P:cell division"/>
    <property type="evidence" value="ECO:0007669"/>
    <property type="project" value="UniProtKB-KW"/>
</dbReference>
<dbReference type="InterPro" id="IPR016169">
    <property type="entry name" value="FAD-bd_PCMH_sub2"/>
</dbReference>
<dbReference type="UniPathway" id="UPA00219"/>
<organism evidence="22 23">
    <name type="scientific">Albimonas pacifica</name>
    <dbReference type="NCBI Taxonomy" id="1114924"/>
    <lineage>
        <taxon>Bacteria</taxon>
        <taxon>Pseudomonadati</taxon>
        <taxon>Pseudomonadota</taxon>
        <taxon>Alphaproteobacteria</taxon>
        <taxon>Rhodobacterales</taxon>
        <taxon>Paracoccaceae</taxon>
        <taxon>Albimonas</taxon>
    </lineage>
</organism>
<evidence type="ECO:0000256" key="1">
    <source>
        <dbReference type="ARBA" id="ARBA00001974"/>
    </source>
</evidence>
<dbReference type="Gene3D" id="3.90.78.10">
    <property type="entry name" value="UDP-N-acetylenolpyruvoylglucosamine reductase, C-terminal domain"/>
    <property type="match status" value="1"/>
</dbReference>
<keyword evidence="9 19" id="KW-0285">Flavoprotein</keyword>
<evidence type="ECO:0000256" key="12">
    <source>
        <dbReference type="ARBA" id="ARBA00022960"/>
    </source>
</evidence>
<evidence type="ECO:0000313" key="22">
    <source>
        <dbReference type="EMBL" id="SFH77781.1"/>
    </source>
</evidence>
<evidence type="ECO:0000256" key="17">
    <source>
        <dbReference type="ARBA" id="ARBA00031026"/>
    </source>
</evidence>